<gene>
    <name evidence="1" type="ORF">EXU32_08485</name>
</gene>
<dbReference type="KEGG" id="jli:EXU32_08485"/>
<evidence type="ECO:0000313" key="1">
    <source>
        <dbReference type="EMBL" id="QBF46284.1"/>
    </source>
</evidence>
<dbReference type="STRING" id="1216970.GCA_001570985_00804"/>
<protein>
    <submittedName>
        <fullName evidence="1">DUF1365 domain-containing protein</fullName>
    </submittedName>
</protein>
<keyword evidence="2" id="KW-1185">Reference proteome</keyword>
<organism evidence="1 2">
    <name type="scientific">Janibacter limosus</name>
    <dbReference type="NCBI Taxonomy" id="53458"/>
    <lineage>
        <taxon>Bacteria</taxon>
        <taxon>Bacillati</taxon>
        <taxon>Actinomycetota</taxon>
        <taxon>Actinomycetes</taxon>
        <taxon>Micrococcales</taxon>
        <taxon>Intrasporangiaceae</taxon>
        <taxon>Janibacter</taxon>
    </lineage>
</organism>
<accession>A0A4P6MRW8</accession>
<evidence type="ECO:0000313" key="2">
    <source>
        <dbReference type="Proteomes" id="UP000290408"/>
    </source>
</evidence>
<dbReference type="InterPro" id="IPR010775">
    <property type="entry name" value="DUF1365"/>
</dbReference>
<dbReference type="PANTHER" id="PTHR33973:SF4">
    <property type="entry name" value="OS07G0153300 PROTEIN"/>
    <property type="match status" value="1"/>
</dbReference>
<sequence length="255" mass="28838">MVTTAPTLTELPTLPSLVVGTVSHTRRTPVEHAFANRQYQWLVDVDDLPRHRWPLRALTRIEARDHLDGGEQGGGIRGDLTRFLAHRDITLAADDRVVMLANARVLGHVFDPLTVYWCLAPDGRLRACVFEVHNTYGERHAYLLEVDESGRARTDKAFYVSPFNDTSGEYAVSLRLERDRVVVTVGLDRDGERILTATTSGVPRAATDATVVRTAARHLLMTWRVSALIRVHGIWLWTRRLPIQPRTPHSQEDLR</sequence>
<name>A0A4P6MRW8_9MICO</name>
<proteinExistence type="predicted"/>
<dbReference type="OrthoDB" id="9778801at2"/>
<reference evidence="1 2" key="1">
    <citation type="submission" date="2019-02" db="EMBL/GenBank/DDBJ databases">
        <title>Genomic data mining of an Antarctic deep-sea actinobacterium, Janibacterlimosus P3-3-X1.</title>
        <authorList>
            <person name="Liao L."/>
            <person name="Chen B."/>
        </authorList>
    </citation>
    <scope>NUCLEOTIDE SEQUENCE [LARGE SCALE GENOMIC DNA]</scope>
    <source>
        <strain evidence="1 2">P3-3-X1</strain>
    </source>
</reference>
<dbReference type="AlphaFoldDB" id="A0A4P6MRW8"/>
<dbReference type="Pfam" id="PF07103">
    <property type="entry name" value="DUF1365"/>
    <property type="match status" value="1"/>
</dbReference>
<dbReference type="PANTHER" id="PTHR33973">
    <property type="entry name" value="OS07G0153300 PROTEIN"/>
    <property type="match status" value="1"/>
</dbReference>
<dbReference type="Proteomes" id="UP000290408">
    <property type="component" value="Chromosome"/>
</dbReference>
<dbReference type="EMBL" id="CP036164">
    <property type="protein sequence ID" value="QBF46284.1"/>
    <property type="molecule type" value="Genomic_DNA"/>
</dbReference>